<reference evidence="2 3" key="1">
    <citation type="submission" date="2020-04" db="EMBL/GenBank/DDBJ databases">
        <authorList>
            <person name="Hitch T.C.A."/>
            <person name="Wylensek D."/>
            <person name="Clavel T."/>
        </authorList>
    </citation>
    <scope>NUCLEOTIDE SEQUENCE [LARGE SCALE GENOMIC DNA]</scope>
    <source>
        <strain evidence="2 3">105184</strain>
    </source>
</reference>
<dbReference type="AlphaFoldDB" id="A0A7X9TC32"/>
<sequence>MFGADEDEMAANAKALAAWDKPSSAPRTRKPGSFSNDAGDGKDAAKRELARQLFGSGE</sequence>
<proteinExistence type="predicted"/>
<dbReference type="Proteomes" id="UP000565613">
    <property type="component" value="Unassembled WGS sequence"/>
</dbReference>
<evidence type="ECO:0000256" key="1">
    <source>
        <dbReference type="SAM" id="MobiDB-lite"/>
    </source>
</evidence>
<feature type="compositionally biased region" description="Basic and acidic residues" evidence="1">
    <location>
        <begin position="39"/>
        <end position="50"/>
    </location>
</feature>
<gene>
    <name evidence="2" type="ORF">HF885_08585</name>
</gene>
<evidence type="ECO:0000313" key="2">
    <source>
        <dbReference type="EMBL" id="NMF26482.1"/>
    </source>
</evidence>
<organism evidence="2 3">
    <name type="scientific">Parafannyhessea umbonata</name>
    <dbReference type="NCBI Taxonomy" id="604330"/>
    <lineage>
        <taxon>Bacteria</taxon>
        <taxon>Bacillati</taxon>
        <taxon>Actinomycetota</taxon>
        <taxon>Coriobacteriia</taxon>
        <taxon>Coriobacteriales</taxon>
        <taxon>Atopobiaceae</taxon>
        <taxon>Parafannyhessea</taxon>
    </lineage>
</organism>
<dbReference type="EMBL" id="JABAGR010000008">
    <property type="protein sequence ID" value="NMF26482.1"/>
    <property type="molecule type" value="Genomic_DNA"/>
</dbReference>
<protein>
    <submittedName>
        <fullName evidence="2">Uncharacterized protein</fullName>
    </submittedName>
</protein>
<feature type="region of interest" description="Disordered" evidence="1">
    <location>
        <begin position="1"/>
        <end position="58"/>
    </location>
</feature>
<comment type="caution">
    <text evidence="2">The sequence shown here is derived from an EMBL/GenBank/DDBJ whole genome shotgun (WGS) entry which is preliminary data.</text>
</comment>
<evidence type="ECO:0000313" key="3">
    <source>
        <dbReference type="Proteomes" id="UP000565613"/>
    </source>
</evidence>
<name>A0A7X9TC32_9ACTN</name>
<accession>A0A7X9TC32</accession>